<sequence>MNSNLNTMQESYLKGLRQMTGGPQKKVVAAPSERTGLASRPKQQAPEYAHFDRRQKLSQAFDISNKAMVVSLIFWLLIMYLLYIGGGYGLMSLRVSRDDGDIHEECPAKLDANISENLHILENYPLGEAGPYIGRFPSAHASDDDFKVDATKLPPLVTGAASWQYYQLQGFIRHVHNDLKPQHPDLKLIVYDLGLSRREREILEQYCDCDVRTVDYGVYPDHVADTTNFAWRPIVLQILLEEFGSVAYADVTTRFKTSNSLNLLHFRDGRNFLMWDMPVFTSVVAYTNKLTFQYLNETRCVFKESSMIDSQLLVLYRTSWVWQRVMKPLLKCALNLDCIAPRWSHFDGCLHFRRPKTTGCHRYDLSVFSIVLNRGMQMTVAGNINRHVPPKLTYFSDDQPTLFMEQPWTYTQIMILMCIPWLVVLFMIRKPLFRCLNSTIVKNS</sequence>
<name>A0AAN9G2Y6_9CAEN</name>
<dbReference type="InterPro" id="IPR012444">
    <property type="entry name" value="DUF1647"/>
</dbReference>
<evidence type="ECO:0000256" key="1">
    <source>
        <dbReference type="SAM" id="MobiDB-lite"/>
    </source>
</evidence>
<keyword evidence="2" id="KW-1133">Transmembrane helix</keyword>
<feature type="transmembrane region" description="Helical" evidence="2">
    <location>
        <begin position="63"/>
        <end position="83"/>
    </location>
</feature>
<feature type="transmembrane region" description="Helical" evidence="2">
    <location>
        <begin position="408"/>
        <end position="428"/>
    </location>
</feature>
<comment type="caution">
    <text evidence="3">The sequence shown here is derived from an EMBL/GenBank/DDBJ whole genome shotgun (WGS) entry which is preliminary data.</text>
</comment>
<keyword evidence="2" id="KW-0812">Transmembrane</keyword>
<dbReference type="PANTHER" id="PTHR31389">
    <property type="entry name" value="LD39211P"/>
    <property type="match status" value="1"/>
</dbReference>
<dbReference type="EMBL" id="JBAMIC010000019">
    <property type="protein sequence ID" value="KAK7093453.1"/>
    <property type="molecule type" value="Genomic_DNA"/>
</dbReference>
<dbReference type="AlphaFoldDB" id="A0AAN9G2Y6"/>
<keyword evidence="4" id="KW-1185">Reference proteome</keyword>
<reference evidence="3 4" key="1">
    <citation type="submission" date="2024-02" db="EMBL/GenBank/DDBJ databases">
        <title>Chromosome-scale genome assembly of the rough periwinkle Littorina saxatilis.</title>
        <authorList>
            <person name="De Jode A."/>
            <person name="Faria R."/>
            <person name="Formenti G."/>
            <person name="Sims Y."/>
            <person name="Smith T.P."/>
            <person name="Tracey A."/>
            <person name="Wood J.M.D."/>
            <person name="Zagrodzka Z.B."/>
            <person name="Johannesson K."/>
            <person name="Butlin R.K."/>
            <person name="Leder E.H."/>
        </authorList>
    </citation>
    <scope>NUCLEOTIDE SEQUENCE [LARGE SCALE GENOMIC DNA]</scope>
    <source>
        <strain evidence="3">Snail1</strain>
        <tissue evidence="3">Muscle</tissue>
    </source>
</reference>
<dbReference type="Pfam" id="PF07801">
    <property type="entry name" value="DUF1647"/>
    <property type="match status" value="1"/>
</dbReference>
<accession>A0AAN9G2Y6</accession>
<proteinExistence type="predicted"/>
<organism evidence="3 4">
    <name type="scientific">Littorina saxatilis</name>
    <dbReference type="NCBI Taxonomy" id="31220"/>
    <lineage>
        <taxon>Eukaryota</taxon>
        <taxon>Metazoa</taxon>
        <taxon>Spiralia</taxon>
        <taxon>Lophotrochozoa</taxon>
        <taxon>Mollusca</taxon>
        <taxon>Gastropoda</taxon>
        <taxon>Caenogastropoda</taxon>
        <taxon>Littorinimorpha</taxon>
        <taxon>Littorinoidea</taxon>
        <taxon>Littorinidae</taxon>
        <taxon>Littorina</taxon>
    </lineage>
</organism>
<evidence type="ECO:0000313" key="4">
    <source>
        <dbReference type="Proteomes" id="UP001374579"/>
    </source>
</evidence>
<dbReference type="PANTHER" id="PTHR31389:SF4">
    <property type="entry name" value="LD39211P"/>
    <property type="match status" value="1"/>
</dbReference>
<evidence type="ECO:0000313" key="3">
    <source>
        <dbReference type="EMBL" id="KAK7093453.1"/>
    </source>
</evidence>
<feature type="region of interest" description="Disordered" evidence="1">
    <location>
        <begin position="23"/>
        <end position="48"/>
    </location>
</feature>
<dbReference type="Proteomes" id="UP001374579">
    <property type="component" value="Unassembled WGS sequence"/>
</dbReference>
<protein>
    <submittedName>
        <fullName evidence="3">Uncharacterized protein</fullName>
    </submittedName>
</protein>
<gene>
    <name evidence="3" type="ORF">V1264_007206</name>
</gene>
<evidence type="ECO:0000256" key="2">
    <source>
        <dbReference type="SAM" id="Phobius"/>
    </source>
</evidence>
<keyword evidence="2" id="KW-0472">Membrane</keyword>